<dbReference type="Proteomes" id="UP000826656">
    <property type="component" value="Unassembled WGS sequence"/>
</dbReference>
<evidence type="ECO:0000256" key="1">
    <source>
        <dbReference type="SAM" id="Phobius"/>
    </source>
</evidence>
<feature type="transmembrane region" description="Helical" evidence="1">
    <location>
        <begin position="37"/>
        <end position="60"/>
    </location>
</feature>
<protein>
    <submittedName>
        <fullName evidence="2">Uncharacterized protein</fullName>
    </submittedName>
</protein>
<comment type="caution">
    <text evidence="2">The sequence shown here is derived from an EMBL/GenBank/DDBJ whole genome shotgun (WGS) entry which is preliminary data.</text>
</comment>
<sequence length="153" mass="16944">MQKSPLRKKLACWLVARVAFFLAMADGLFGPIGDESLIIQVLFAWRLPGSSPIQFFLSLAIRSLKKAKDSSLMPLPFVSLLLAPAEVSLGSESKWEKNLIEGMVILAASVVNGALKMKRRAKQVGHFTSLRQRFSESIWRFISVILSPTALLT</sequence>
<accession>A0ABQ7V7Y2</accession>
<proteinExistence type="predicted"/>
<dbReference type="EMBL" id="JAIVGD010000015">
    <property type="protein sequence ID" value="KAH0759457.1"/>
    <property type="molecule type" value="Genomic_DNA"/>
</dbReference>
<evidence type="ECO:0000313" key="2">
    <source>
        <dbReference type="EMBL" id="KAH0759457.1"/>
    </source>
</evidence>
<keyword evidence="1" id="KW-1133">Transmembrane helix</keyword>
<keyword evidence="3" id="KW-1185">Reference proteome</keyword>
<reference evidence="2 3" key="1">
    <citation type="journal article" date="2021" name="bioRxiv">
        <title>Chromosome-scale and haplotype-resolved genome assembly of a tetraploid potato cultivar.</title>
        <authorList>
            <person name="Sun H."/>
            <person name="Jiao W.-B."/>
            <person name="Krause K."/>
            <person name="Campoy J.A."/>
            <person name="Goel M."/>
            <person name="Folz-Donahue K."/>
            <person name="Kukat C."/>
            <person name="Huettel B."/>
            <person name="Schneeberger K."/>
        </authorList>
    </citation>
    <scope>NUCLEOTIDE SEQUENCE [LARGE SCALE GENOMIC DNA]</scope>
    <source>
        <strain evidence="2">SolTubOtavaFocal</strain>
        <tissue evidence="2">Leaves</tissue>
    </source>
</reference>
<name>A0ABQ7V7Y2_SOLTU</name>
<gene>
    <name evidence="2" type="ORF">KY290_022950</name>
</gene>
<keyword evidence="1" id="KW-0472">Membrane</keyword>
<organism evidence="2 3">
    <name type="scientific">Solanum tuberosum</name>
    <name type="common">Potato</name>
    <dbReference type="NCBI Taxonomy" id="4113"/>
    <lineage>
        <taxon>Eukaryota</taxon>
        <taxon>Viridiplantae</taxon>
        <taxon>Streptophyta</taxon>
        <taxon>Embryophyta</taxon>
        <taxon>Tracheophyta</taxon>
        <taxon>Spermatophyta</taxon>
        <taxon>Magnoliopsida</taxon>
        <taxon>eudicotyledons</taxon>
        <taxon>Gunneridae</taxon>
        <taxon>Pentapetalae</taxon>
        <taxon>asterids</taxon>
        <taxon>lamiids</taxon>
        <taxon>Solanales</taxon>
        <taxon>Solanaceae</taxon>
        <taxon>Solanoideae</taxon>
        <taxon>Solaneae</taxon>
        <taxon>Solanum</taxon>
    </lineage>
</organism>
<evidence type="ECO:0000313" key="3">
    <source>
        <dbReference type="Proteomes" id="UP000826656"/>
    </source>
</evidence>
<keyword evidence="1" id="KW-0812">Transmembrane</keyword>